<organism evidence="2 3">
    <name type="scientific">Tribolium castaneum</name>
    <name type="common">Red flour beetle</name>
    <dbReference type="NCBI Taxonomy" id="7070"/>
    <lineage>
        <taxon>Eukaryota</taxon>
        <taxon>Metazoa</taxon>
        <taxon>Ecdysozoa</taxon>
        <taxon>Arthropoda</taxon>
        <taxon>Hexapoda</taxon>
        <taxon>Insecta</taxon>
        <taxon>Pterygota</taxon>
        <taxon>Neoptera</taxon>
        <taxon>Endopterygota</taxon>
        <taxon>Coleoptera</taxon>
        <taxon>Polyphaga</taxon>
        <taxon>Cucujiformia</taxon>
        <taxon>Tenebrionidae</taxon>
        <taxon>Tenebrionidae incertae sedis</taxon>
        <taxon>Tribolium</taxon>
    </lineage>
</organism>
<keyword evidence="1" id="KW-1133">Transmembrane helix</keyword>
<accession>D6WEW3</accession>
<keyword evidence="3" id="KW-1185">Reference proteome</keyword>
<name>D6WEW3_TRICA</name>
<dbReference type="Proteomes" id="UP000007266">
    <property type="component" value="Linkage group 3"/>
</dbReference>
<dbReference type="HOGENOM" id="CLU_2253491_0_0_1"/>
<feature type="transmembrane region" description="Helical" evidence="1">
    <location>
        <begin position="15"/>
        <end position="34"/>
    </location>
</feature>
<dbReference type="AlphaFoldDB" id="D6WEW3"/>
<sequence length="104" mass="12142">MKINMTALTVFIPRALYVFSCFRIACACFYSPPIRSIHKNRRHRNKFAVATEEGNEKGEFGESDISKQKWNAGKRACFSYGINRYNCITLAERRFYIRTGLNIY</sequence>
<keyword evidence="1" id="KW-0812">Transmembrane</keyword>
<keyword evidence="1" id="KW-0472">Membrane</keyword>
<evidence type="ECO:0000256" key="1">
    <source>
        <dbReference type="SAM" id="Phobius"/>
    </source>
</evidence>
<dbReference type="EMBL" id="KQ971318">
    <property type="protein sequence ID" value="EFA00444.1"/>
    <property type="molecule type" value="Genomic_DNA"/>
</dbReference>
<evidence type="ECO:0000313" key="3">
    <source>
        <dbReference type="Proteomes" id="UP000007266"/>
    </source>
</evidence>
<proteinExistence type="predicted"/>
<gene>
    <name evidence="2" type="primary">GLEAN_03299</name>
    <name evidence="2" type="ORF">TcasGA2_TC003299</name>
</gene>
<protein>
    <submittedName>
        <fullName evidence="2">Uncharacterized protein</fullName>
    </submittedName>
</protein>
<evidence type="ECO:0000313" key="2">
    <source>
        <dbReference type="EMBL" id="EFA00444.1"/>
    </source>
</evidence>
<reference evidence="2 3" key="1">
    <citation type="journal article" date="2008" name="Nature">
        <title>The genome of the model beetle and pest Tribolium castaneum.</title>
        <authorList>
            <consortium name="Tribolium Genome Sequencing Consortium"/>
            <person name="Richards S."/>
            <person name="Gibbs R.A."/>
            <person name="Weinstock G.M."/>
            <person name="Brown S.J."/>
            <person name="Denell R."/>
            <person name="Beeman R.W."/>
            <person name="Gibbs R."/>
            <person name="Beeman R.W."/>
            <person name="Brown S.J."/>
            <person name="Bucher G."/>
            <person name="Friedrich M."/>
            <person name="Grimmelikhuijzen C.J."/>
            <person name="Klingler M."/>
            <person name="Lorenzen M."/>
            <person name="Richards S."/>
            <person name="Roth S."/>
            <person name="Schroder R."/>
            <person name="Tautz D."/>
            <person name="Zdobnov E.M."/>
            <person name="Muzny D."/>
            <person name="Gibbs R.A."/>
            <person name="Weinstock G.M."/>
            <person name="Attaway T."/>
            <person name="Bell S."/>
            <person name="Buhay C.J."/>
            <person name="Chandrabose M.N."/>
            <person name="Chavez D."/>
            <person name="Clerk-Blankenburg K.P."/>
            <person name="Cree A."/>
            <person name="Dao M."/>
            <person name="Davis C."/>
            <person name="Chacko J."/>
            <person name="Dinh H."/>
            <person name="Dugan-Rocha S."/>
            <person name="Fowler G."/>
            <person name="Garner T.T."/>
            <person name="Garnes J."/>
            <person name="Gnirke A."/>
            <person name="Hawes A."/>
            <person name="Hernandez J."/>
            <person name="Hines S."/>
            <person name="Holder M."/>
            <person name="Hume J."/>
            <person name="Jhangiani S.N."/>
            <person name="Joshi V."/>
            <person name="Khan Z.M."/>
            <person name="Jackson L."/>
            <person name="Kovar C."/>
            <person name="Kowis A."/>
            <person name="Lee S."/>
            <person name="Lewis L.R."/>
            <person name="Margolis J."/>
            <person name="Morgan M."/>
            <person name="Nazareth L.V."/>
            <person name="Nguyen N."/>
            <person name="Okwuonu G."/>
            <person name="Parker D."/>
            <person name="Richards S."/>
            <person name="Ruiz S.J."/>
            <person name="Santibanez J."/>
            <person name="Savard J."/>
            <person name="Scherer S.E."/>
            <person name="Schneider B."/>
            <person name="Sodergren E."/>
            <person name="Tautz D."/>
            <person name="Vattahil S."/>
            <person name="Villasana D."/>
            <person name="White C.S."/>
            <person name="Wright R."/>
            <person name="Park Y."/>
            <person name="Beeman R.W."/>
            <person name="Lord J."/>
            <person name="Oppert B."/>
            <person name="Lorenzen M."/>
            <person name="Brown S."/>
            <person name="Wang L."/>
            <person name="Savard J."/>
            <person name="Tautz D."/>
            <person name="Richards S."/>
            <person name="Weinstock G."/>
            <person name="Gibbs R.A."/>
            <person name="Liu Y."/>
            <person name="Worley K."/>
            <person name="Weinstock G."/>
            <person name="Elsik C.G."/>
            <person name="Reese J.T."/>
            <person name="Elhaik E."/>
            <person name="Landan G."/>
            <person name="Graur D."/>
            <person name="Arensburger P."/>
            <person name="Atkinson P."/>
            <person name="Beeman R.W."/>
            <person name="Beidler J."/>
            <person name="Brown S.J."/>
            <person name="Demuth J.P."/>
            <person name="Drury D.W."/>
            <person name="Du Y.Z."/>
            <person name="Fujiwara H."/>
            <person name="Lorenzen M."/>
            <person name="Maselli V."/>
            <person name="Osanai M."/>
            <person name="Park Y."/>
            <person name="Robertson H.M."/>
            <person name="Tu Z."/>
            <person name="Wang J.J."/>
            <person name="Wang S."/>
            <person name="Richards S."/>
            <person name="Song H."/>
            <person name="Zhang L."/>
            <person name="Sodergren E."/>
            <person name="Werner D."/>
            <person name="Stanke M."/>
            <person name="Morgenstern B."/>
            <person name="Solovyev V."/>
            <person name="Kosarev P."/>
            <person name="Brown G."/>
            <person name="Chen H.C."/>
            <person name="Ermolaeva O."/>
            <person name="Hlavina W."/>
            <person name="Kapustin Y."/>
            <person name="Kiryutin B."/>
            <person name="Kitts P."/>
            <person name="Maglott D."/>
            <person name="Pruitt K."/>
            <person name="Sapojnikov V."/>
            <person name="Souvorov A."/>
            <person name="Mackey A.J."/>
            <person name="Waterhouse R.M."/>
            <person name="Wyder S."/>
            <person name="Zdobnov E.M."/>
            <person name="Zdobnov E.M."/>
            <person name="Wyder S."/>
            <person name="Kriventseva E.V."/>
            <person name="Kadowaki T."/>
            <person name="Bork P."/>
            <person name="Aranda M."/>
            <person name="Bao R."/>
            <person name="Beermann A."/>
            <person name="Berns N."/>
            <person name="Bolognesi R."/>
            <person name="Bonneton F."/>
            <person name="Bopp D."/>
            <person name="Brown S.J."/>
            <person name="Bucher G."/>
            <person name="Butts T."/>
            <person name="Chaumot A."/>
            <person name="Denell R.E."/>
            <person name="Ferrier D.E."/>
            <person name="Friedrich M."/>
            <person name="Gordon C.M."/>
            <person name="Jindra M."/>
            <person name="Klingler M."/>
            <person name="Lan Q."/>
            <person name="Lattorff H.M."/>
            <person name="Laudet V."/>
            <person name="von Levetsow C."/>
            <person name="Liu Z."/>
            <person name="Lutz R."/>
            <person name="Lynch J.A."/>
            <person name="da Fonseca R.N."/>
            <person name="Posnien N."/>
            <person name="Reuter R."/>
            <person name="Roth S."/>
            <person name="Savard J."/>
            <person name="Schinko J.B."/>
            <person name="Schmitt C."/>
            <person name="Schoppmeier M."/>
            <person name="Schroder R."/>
            <person name="Shippy T.D."/>
            <person name="Simonnet F."/>
            <person name="Marques-Souza H."/>
            <person name="Tautz D."/>
            <person name="Tomoyasu Y."/>
            <person name="Trauner J."/>
            <person name="Van der Zee M."/>
            <person name="Vervoort M."/>
            <person name="Wittkopp N."/>
            <person name="Wimmer E.A."/>
            <person name="Yang X."/>
            <person name="Jones A.K."/>
            <person name="Sattelle D.B."/>
            <person name="Ebert P.R."/>
            <person name="Nelson D."/>
            <person name="Scott J.G."/>
            <person name="Beeman R.W."/>
            <person name="Muthukrishnan S."/>
            <person name="Kramer K.J."/>
            <person name="Arakane Y."/>
            <person name="Beeman R.W."/>
            <person name="Zhu Q."/>
            <person name="Hogenkamp D."/>
            <person name="Dixit R."/>
            <person name="Oppert B."/>
            <person name="Jiang H."/>
            <person name="Zou Z."/>
            <person name="Marshall J."/>
            <person name="Elpidina E."/>
            <person name="Vinokurov K."/>
            <person name="Oppert C."/>
            <person name="Zou Z."/>
            <person name="Evans J."/>
            <person name="Lu Z."/>
            <person name="Zhao P."/>
            <person name="Sumathipala N."/>
            <person name="Altincicek B."/>
            <person name="Vilcinskas A."/>
            <person name="Williams M."/>
            <person name="Hultmark D."/>
            <person name="Hetru C."/>
            <person name="Jiang H."/>
            <person name="Grimmelikhuijzen C.J."/>
            <person name="Hauser F."/>
            <person name="Cazzamali G."/>
            <person name="Williamson M."/>
            <person name="Park Y."/>
            <person name="Li B."/>
            <person name="Tanaka Y."/>
            <person name="Predel R."/>
            <person name="Neupert S."/>
            <person name="Schachtner J."/>
            <person name="Verleyen P."/>
            <person name="Raible F."/>
            <person name="Bork P."/>
            <person name="Friedrich M."/>
            <person name="Walden K.K."/>
            <person name="Robertson H.M."/>
            <person name="Angeli S."/>
            <person name="Foret S."/>
            <person name="Bucher G."/>
            <person name="Schuetz S."/>
            <person name="Maleszka R."/>
            <person name="Wimmer E.A."/>
            <person name="Beeman R.W."/>
            <person name="Lorenzen M."/>
            <person name="Tomoyasu Y."/>
            <person name="Miller S.C."/>
            <person name="Grossmann D."/>
            <person name="Bucher G."/>
        </authorList>
    </citation>
    <scope>NUCLEOTIDE SEQUENCE [LARGE SCALE GENOMIC DNA]</scope>
    <source>
        <strain evidence="2 3">Georgia GA2</strain>
    </source>
</reference>
<reference evidence="2 3" key="2">
    <citation type="journal article" date="2010" name="Nucleic Acids Res.">
        <title>BeetleBase in 2010: revisions to provide comprehensive genomic information for Tribolium castaneum.</title>
        <authorList>
            <person name="Kim H.S."/>
            <person name="Murphy T."/>
            <person name="Xia J."/>
            <person name="Caragea D."/>
            <person name="Park Y."/>
            <person name="Beeman R.W."/>
            <person name="Lorenzen M.D."/>
            <person name="Butcher S."/>
            <person name="Manak J.R."/>
            <person name="Brown S.J."/>
        </authorList>
    </citation>
    <scope>GENOME REANNOTATION</scope>
    <source>
        <strain evidence="2 3">Georgia GA2</strain>
    </source>
</reference>
<dbReference type="InParanoid" id="D6WEW3"/>